<keyword evidence="17 20" id="KW-0511">Multifunctional enzyme</keyword>
<dbReference type="InterPro" id="IPR032677">
    <property type="entry name" value="GTP_cyclohydro_II"/>
</dbReference>
<keyword evidence="9 20" id="KW-0479">Metal-binding</keyword>
<feature type="binding site" evidence="20">
    <location>
        <position position="164"/>
    </location>
    <ligand>
        <name>D-ribulose 5-phosphate</name>
        <dbReference type="ChEBI" id="CHEBI:58121"/>
    </ligand>
</feature>
<dbReference type="EC" id="3.5.4.25" evidence="20"/>
<dbReference type="NCBIfam" id="NF001591">
    <property type="entry name" value="PRK00393.1"/>
    <property type="match status" value="1"/>
</dbReference>
<evidence type="ECO:0000256" key="14">
    <source>
        <dbReference type="ARBA" id="ARBA00023134"/>
    </source>
</evidence>
<proteinExistence type="inferred from homology"/>
<dbReference type="GO" id="GO:0005829">
    <property type="term" value="C:cytosol"/>
    <property type="evidence" value="ECO:0007669"/>
    <property type="project" value="TreeGrafter"/>
</dbReference>
<comment type="cofactor">
    <cofactor evidence="20">
        <name>Zn(2+)</name>
        <dbReference type="ChEBI" id="CHEBI:29105"/>
    </cofactor>
    <text evidence="20">Binds 1 zinc ion per subunit.</text>
</comment>
<feature type="region of interest" description="GTP cyclohydrolase II" evidence="20">
    <location>
        <begin position="202"/>
        <end position="399"/>
    </location>
</feature>
<evidence type="ECO:0000256" key="2">
    <source>
        <dbReference type="ARBA" id="ARBA00001936"/>
    </source>
</evidence>
<dbReference type="HAMAP" id="MF_01283">
    <property type="entry name" value="RibBA"/>
    <property type="match status" value="1"/>
</dbReference>
<dbReference type="Pfam" id="PF00926">
    <property type="entry name" value="DHBP_synthase"/>
    <property type="match status" value="1"/>
</dbReference>
<comment type="pathway">
    <text evidence="4 20">Cofactor biosynthesis; riboflavin biosynthesis; 5-amino-6-(D-ribitylamino)uracil from GTP: step 1/4.</text>
</comment>
<dbReference type="Pfam" id="PF00925">
    <property type="entry name" value="GTP_cyclohydro2"/>
    <property type="match status" value="1"/>
</dbReference>
<keyword evidence="23" id="KW-1185">Reference proteome</keyword>
<dbReference type="Gene3D" id="3.40.50.10990">
    <property type="entry name" value="GTP cyclohydrolase II"/>
    <property type="match status" value="1"/>
</dbReference>
<feature type="site" description="Essential for DHBP synthase activity" evidence="20">
    <location>
        <position position="164"/>
    </location>
</feature>
<evidence type="ECO:0000256" key="7">
    <source>
        <dbReference type="ARBA" id="ARBA00008976"/>
    </source>
</evidence>
<dbReference type="GO" id="GO:0000287">
    <property type="term" value="F:magnesium ion binding"/>
    <property type="evidence" value="ECO:0007669"/>
    <property type="project" value="UniProtKB-UniRule"/>
</dbReference>
<evidence type="ECO:0000256" key="20">
    <source>
        <dbReference type="HAMAP-Rule" id="MF_01283"/>
    </source>
</evidence>
<accession>A0A2P8D476</accession>
<comment type="function">
    <text evidence="18 20">Catalyzes the conversion of GTP to 2,5-diamino-6-ribosylamino-4(3H)-pyrimidinone 5'-phosphate (DARP), formate and pyrophosphate.</text>
</comment>
<evidence type="ECO:0000256" key="19">
    <source>
        <dbReference type="ARBA" id="ARBA00049295"/>
    </source>
</evidence>
<feature type="binding site" evidence="20">
    <location>
        <begin position="26"/>
        <end position="27"/>
    </location>
    <ligand>
        <name>D-ribulose 5-phosphate</name>
        <dbReference type="ChEBI" id="CHEBI:58121"/>
    </ligand>
</feature>
<dbReference type="UniPathway" id="UPA00275">
    <property type="reaction ID" value="UER00399"/>
</dbReference>
<dbReference type="PIRSF" id="PIRSF001259">
    <property type="entry name" value="RibA"/>
    <property type="match status" value="1"/>
</dbReference>
<keyword evidence="13 20" id="KW-0460">Magnesium</keyword>
<evidence type="ECO:0000256" key="18">
    <source>
        <dbReference type="ARBA" id="ARBA00043932"/>
    </source>
</evidence>
<dbReference type="GO" id="GO:0008270">
    <property type="term" value="F:zinc ion binding"/>
    <property type="evidence" value="ECO:0007669"/>
    <property type="project" value="UniProtKB-UniRule"/>
</dbReference>
<dbReference type="NCBIfam" id="TIGR00506">
    <property type="entry name" value="ribB"/>
    <property type="match status" value="1"/>
</dbReference>
<dbReference type="HAMAP" id="MF_00180">
    <property type="entry name" value="RibB"/>
    <property type="match status" value="1"/>
</dbReference>
<gene>
    <name evidence="20" type="primary">ribBA</name>
    <name evidence="22" type="ORF">B0I18_104111</name>
</gene>
<comment type="cofactor">
    <cofactor evidence="2">
        <name>Mn(2+)</name>
        <dbReference type="ChEBI" id="CHEBI:29035"/>
    </cofactor>
</comment>
<evidence type="ECO:0000256" key="8">
    <source>
        <dbReference type="ARBA" id="ARBA00022619"/>
    </source>
</evidence>
<protein>
    <recommendedName>
        <fullName evidence="20">Riboflavin biosynthesis protein RibBA</fullName>
    </recommendedName>
    <domain>
        <recommendedName>
            <fullName evidence="20">3,4-dihydroxy-2-butanone 4-phosphate synthase</fullName>
            <shortName evidence="20">DHBP synthase</shortName>
            <ecNumber evidence="20">4.1.99.12</ecNumber>
        </recommendedName>
    </domain>
    <domain>
        <recommendedName>
            <fullName evidence="20">GTP cyclohydrolase-2</fullName>
            <ecNumber evidence="20">3.5.4.25</ecNumber>
        </recommendedName>
        <alternativeName>
            <fullName evidence="20">GTP cyclohydrolase II</fullName>
        </alternativeName>
    </domain>
</protein>
<dbReference type="GO" id="GO:0030145">
    <property type="term" value="F:manganese ion binding"/>
    <property type="evidence" value="ECO:0007669"/>
    <property type="project" value="UniProtKB-UniRule"/>
</dbReference>
<feature type="binding site" evidence="20">
    <location>
        <position position="31"/>
    </location>
    <ligand>
        <name>D-ribulose 5-phosphate</name>
        <dbReference type="ChEBI" id="CHEBI:58121"/>
    </ligand>
</feature>
<feature type="site" description="Essential for DHBP synthase activity" evidence="20">
    <location>
        <position position="126"/>
    </location>
</feature>
<dbReference type="GO" id="GO:0009231">
    <property type="term" value="P:riboflavin biosynthetic process"/>
    <property type="evidence" value="ECO:0007669"/>
    <property type="project" value="UniProtKB-UniRule"/>
</dbReference>
<dbReference type="FunFam" id="3.90.870.10:FF:000001">
    <property type="entry name" value="Riboflavin biosynthesis protein RibBA"/>
    <property type="match status" value="1"/>
</dbReference>
<keyword evidence="14 20" id="KW-0342">GTP-binding</keyword>
<feature type="active site" description="Nucleophile; for GTP cyclohydrolase activity" evidence="20">
    <location>
        <position position="331"/>
    </location>
</feature>
<comment type="function">
    <text evidence="3 20">Catalyzes the conversion of D-ribulose 5-phosphate to formate and 3,4-dihydroxy-2-butanone 4-phosphate.</text>
</comment>
<dbReference type="SUPFAM" id="SSF55821">
    <property type="entry name" value="YrdC/RibB"/>
    <property type="match status" value="1"/>
</dbReference>
<evidence type="ECO:0000256" key="17">
    <source>
        <dbReference type="ARBA" id="ARBA00023268"/>
    </source>
</evidence>
<comment type="caution">
    <text evidence="22">The sequence shown here is derived from an EMBL/GenBank/DDBJ whole genome shotgun (WGS) entry which is preliminary data.</text>
</comment>
<feature type="binding site" evidence="20">
    <location>
        <position position="268"/>
    </location>
    <ligand>
        <name>Zn(2+)</name>
        <dbReference type="ChEBI" id="CHEBI:29105"/>
        <note>catalytic</note>
    </ligand>
</feature>
<dbReference type="EMBL" id="PYGD01000004">
    <property type="protein sequence ID" value="PSK92017.1"/>
    <property type="molecule type" value="Genomic_DNA"/>
</dbReference>
<dbReference type="GO" id="GO:0003935">
    <property type="term" value="F:GTP cyclohydrolase II activity"/>
    <property type="evidence" value="ECO:0007669"/>
    <property type="project" value="UniProtKB-UniRule"/>
</dbReference>
<evidence type="ECO:0000313" key="23">
    <source>
        <dbReference type="Proteomes" id="UP000240572"/>
    </source>
</evidence>
<dbReference type="RefSeq" id="WP_106523094.1">
    <property type="nucleotide sequence ID" value="NZ_PYGD01000004.1"/>
</dbReference>
<keyword evidence="11 20" id="KW-0378">Hydrolase</keyword>
<organism evidence="22 23">
    <name type="scientific">Taibaiella chishuiensis</name>
    <dbReference type="NCBI Taxonomy" id="1434707"/>
    <lineage>
        <taxon>Bacteria</taxon>
        <taxon>Pseudomonadati</taxon>
        <taxon>Bacteroidota</taxon>
        <taxon>Chitinophagia</taxon>
        <taxon>Chitinophagales</taxon>
        <taxon>Chitinophagaceae</taxon>
        <taxon>Taibaiella</taxon>
    </lineage>
</organism>
<comment type="catalytic activity">
    <reaction evidence="1 20">
        <text>D-ribulose 5-phosphate = (2S)-2-hydroxy-3-oxobutyl phosphate + formate + H(+)</text>
        <dbReference type="Rhea" id="RHEA:18457"/>
        <dbReference type="ChEBI" id="CHEBI:15378"/>
        <dbReference type="ChEBI" id="CHEBI:15740"/>
        <dbReference type="ChEBI" id="CHEBI:58121"/>
        <dbReference type="ChEBI" id="CHEBI:58830"/>
        <dbReference type="EC" id="4.1.99.12"/>
    </reaction>
</comment>
<dbReference type="FunFam" id="3.40.50.10990:FF:000001">
    <property type="entry name" value="Riboflavin biosynthesis protein RibBA"/>
    <property type="match status" value="1"/>
</dbReference>
<feature type="region of interest" description="DHBP synthase" evidence="20">
    <location>
        <begin position="1"/>
        <end position="201"/>
    </location>
</feature>
<sequence length="399" mass="44461">MLNTIEEALEDIRNGKLVIVVDDEDRENEGDFITAARNVTPEIINFMSKHGRGLICAPITEERAAALNLTLMVENNTVLHQTPFTVSVDLIGQGCTTGISAQDRAKTVQALINPETKPEDLGRPGHIFPLRSKPGGVLRRIGHTEATVDLARLAGFEPAGVLVEIMNDDGTMARLPELIETAKKFDLKIITIKDLITYRLEKESLIEEEVRVKMPTKHGVFDLVAFRQKNTGEQHIALIKGTWEEDEPVLTRVHSSCFTGDILHSLRCDCGEQLQAAMEMVEREGKGCVLYMNQEGRGIGLINKLKAYKLQEEGKDTVEANLALGFKMDERDYGVGAQILRHLGITKLRLMSNNPRKRAGLLGYGIEIVDTVPIEIAPNPHNEFYLQTKRDKLGHEILK</sequence>
<dbReference type="EC" id="4.1.99.12" evidence="20"/>
<evidence type="ECO:0000256" key="6">
    <source>
        <dbReference type="ARBA" id="ARBA00005520"/>
    </source>
</evidence>
<evidence type="ECO:0000256" key="4">
    <source>
        <dbReference type="ARBA" id="ARBA00004853"/>
    </source>
</evidence>
<dbReference type="PANTHER" id="PTHR21327:SF18">
    <property type="entry name" value="3,4-DIHYDROXY-2-BUTANONE 4-PHOSPHATE SYNTHASE"/>
    <property type="match status" value="1"/>
</dbReference>
<dbReference type="SUPFAM" id="SSF142695">
    <property type="entry name" value="RibA-like"/>
    <property type="match status" value="1"/>
</dbReference>
<feature type="binding site" evidence="20">
    <location>
        <position position="27"/>
    </location>
    <ligand>
        <name>Mg(2+)</name>
        <dbReference type="ChEBI" id="CHEBI:18420"/>
        <label>1</label>
    </ligand>
</feature>
<dbReference type="HAMAP" id="MF_00179">
    <property type="entry name" value="RibA"/>
    <property type="match status" value="1"/>
</dbReference>
<dbReference type="InterPro" id="IPR000926">
    <property type="entry name" value="RibA"/>
</dbReference>
<feature type="binding site" evidence="20">
    <location>
        <begin position="140"/>
        <end position="144"/>
    </location>
    <ligand>
        <name>D-ribulose 5-phosphate</name>
        <dbReference type="ChEBI" id="CHEBI:58121"/>
    </ligand>
</feature>
<dbReference type="GO" id="GO:0005525">
    <property type="term" value="F:GTP binding"/>
    <property type="evidence" value="ECO:0007669"/>
    <property type="project" value="UniProtKB-KW"/>
</dbReference>
<keyword evidence="16 20" id="KW-0456">Lyase</keyword>
<comment type="similarity">
    <text evidence="6 20">In the N-terminal section; belongs to the DHBP synthase family.</text>
</comment>
<feature type="binding site" evidence="20">
    <location>
        <position position="143"/>
    </location>
    <ligand>
        <name>Mg(2+)</name>
        <dbReference type="ChEBI" id="CHEBI:18420"/>
        <label>2</label>
    </ligand>
</feature>
<evidence type="ECO:0000256" key="1">
    <source>
        <dbReference type="ARBA" id="ARBA00000141"/>
    </source>
</evidence>
<feature type="binding site" evidence="20">
    <location>
        <position position="352"/>
    </location>
    <ligand>
        <name>GTP</name>
        <dbReference type="ChEBI" id="CHEBI:37565"/>
    </ligand>
</feature>
<evidence type="ECO:0000256" key="9">
    <source>
        <dbReference type="ARBA" id="ARBA00022723"/>
    </source>
</evidence>
<feature type="binding site" evidence="20">
    <location>
        <position position="273"/>
    </location>
    <ligand>
        <name>GTP</name>
        <dbReference type="ChEBI" id="CHEBI:37565"/>
    </ligand>
</feature>
<feature type="binding site" evidence="20">
    <location>
        <position position="317"/>
    </location>
    <ligand>
        <name>GTP</name>
        <dbReference type="ChEBI" id="CHEBI:37565"/>
    </ligand>
</feature>
<dbReference type="InterPro" id="IPR000422">
    <property type="entry name" value="DHBP_synthase_RibB"/>
</dbReference>
<dbReference type="InterPro" id="IPR017945">
    <property type="entry name" value="DHBP_synth_RibB-like_a/b_dom"/>
</dbReference>
<dbReference type="Gene3D" id="3.90.870.10">
    <property type="entry name" value="DHBP synthase"/>
    <property type="match status" value="1"/>
</dbReference>
<evidence type="ECO:0000313" key="22">
    <source>
        <dbReference type="EMBL" id="PSK92017.1"/>
    </source>
</evidence>
<dbReference type="Proteomes" id="UP000240572">
    <property type="component" value="Unassembled WGS sequence"/>
</dbReference>
<evidence type="ECO:0000256" key="10">
    <source>
        <dbReference type="ARBA" id="ARBA00022741"/>
    </source>
</evidence>
<keyword evidence="10 20" id="KW-0547">Nucleotide-binding</keyword>
<feature type="binding site" evidence="20">
    <location>
        <position position="357"/>
    </location>
    <ligand>
        <name>GTP</name>
        <dbReference type="ChEBI" id="CHEBI:37565"/>
    </ligand>
</feature>
<comment type="pathway">
    <text evidence="5 20">Cofactor biosynthesis; riboflavin biosynthesis; 2-hydroxy-3-oxobutyl phosphate from D-ribulose 5-phosphate: step 1/1.</text>
</comment>
<dbReference type="PANTHER" id="PTHR21327">
    <property type="entry name" value="GTP CYCLOHYDROLASE II-RELATED"/>
    <property type="match status" value="1"/>
</dbReference>
<feature type="active site" description="Proton acceptor; for GTP cyclohydrolase activity" evidence="20">
    <location>
        <position position="329"/>
    </location>
</feature>
<comment type="catalytic activity">
    <reaction evidence="19 20">
        <text>GTP + 4 H2O = 2,5-diamino-6-hydroxy-4-(5-phosphoribosylamino)-pyrimidine + formate + 2 phosphate + 3 H(+)</text>
        <dbReference type="Rhea" id="RHEA:23704"/>
        <dbReference type="ChEBI" id="CHEBI:15377"/>
        <dbReference type="ChEBI" id="CHEBI:15378"/>
        <dbReference type="ChEBI" id="CHEBI:15740"/>
        <dbReference type="ChEBI" id="CHEBI:37565"/>
        <dbReference type="ChEBI" id="CHEBI:43474"/>
        <dbReference type="ChEBI" id="CHEBI:58614"/>
        <dbReference type="EC" id="3.5.4.25"/>
    </reaction>
</comment>
<name>A0A2P8D476_9BACT</name>
<reference evidence="22 23" key="1">
    <citation type="submission" date="2018-03" db="EMBL/GenBank/DDBJ databases">
        <title>Genomic Encyclopedia of Type Strains, Phase III (KMG-III): the genomes of soil and plant-associated and newly described type strains.</title>
        <authorList>
            <person name="Whitman W."/>
        </authorList>
    </citation>
    <scope>NUCLEOTIDE SEQUENCE [LARGE SCALE GENOMIC DNA]</scope>
    <source>
        <strain evidence="22 23">CGMCC 1.12700</strain>
    </source>
</reference>
<dbReference type="NCBIfam" id="NF006803">
    <property type="entry name" value="PRK09311.1"/>
    <property type="match status" value="1"/>
</dbReference>
<comment type="similarity">
    <text evidence="7 20">In the C-terminal section; belongs to the GTP cyclohydrolase II family.</text>
</comment>
<feature type="binding site" evidence="20">
    <location>
        <position position="270"/>
    </location>
    <ligand>
        <name>Zn(2+)</name>
        <dbReference type="ChEBI" id="CHEBI:29105"/>
        <note>catalytic</note>
    </ligand>
</feature>
<feature type="binding site" evidence="20">
    <location>
        <position position="257"/>
    </location>
    <ligand>
        <name>Zn(2+)</name>
        <dbReference type="ChEBI" id="CHEBI:29105"/>
        <note>catalytic</note>
    </ligand>
</feature>
<evidence type="ECO:0000256" key="11">
    <source>
        <dbReference type="ARBA" id="ARBA00022801"/>
    </source>
</evidence>
<evidence type="ECO:0000256" key="16">
    <source>
        <dbReference type="ARBA" id="ARBA00023239"/>
    </source>
</evidence>
<dbReference type="CDD" id="cd00641">
    <property type="entry name" value="GTP_cyclohydro2"/>
    <property type="match status" value="1"/>
</dbReference>
<evidence type="ECO:0000256" key="15">
    <source>
        <dbReference type="ARBA" id="ARBA00023211"/>
    </source>
</evidence>
<dbReference type="InterPro" id="IPR036144">
    <property type="entry name" value="RibA-like_sf"/>
</dbReference>
<feature type="binding site" evidence="20">
    <location>
        <begin position="295"/>
        <end position="297"/>
    </location>
    <ligand>
        <name>GTP</name>
        <dbReference type="ChEBI" id="CHEBI:37565"/>
    </ligand>
</feature>
<evidence type="ECO:0000256" key="5">
    <source>
        <dbReference type="ARBA" id="ARBA00004904"/>
    </source>
</evidence>
<dbReference type="OrthoDB" id="9793111at2"/>
<evidence type="ECO:0000256" key="13">
    <source>
        <dbReference type="ARBA" id="ARBA00022842"/>
    </source>
</evidence>
<keyword evidence="12 20" id="KW-0862">Zinc</keyword>
<dbReference type="GO" id="GO:0008686">
    <property type="term" value="F:3,4-dihydroxy-2-butanone-4-phosphate synthase activity"/>
    <property type="evidence" value="ECO:0007669"/>
    <property type="project" value="UniProtKB-UniRule"/>
</dbReference>
<dbReference type="InterPro" id="IPR016299">
    <property type="entry name" value="Riboflavin_synth_RibBA"/>
</dbReference>
<comment type="cofactor">
    <cofactor evidence="20">
        <name>Mg(2+)</name>
        <dbReference type="ChEBI" id="CHEBI:18420"/>
    </cofactor>
    <cofactor evidence="20">
        <name>Mn(2+)</name>
        <dbReference type="ChEBI" id="CHEBI:29035"/>
    </cofactor>
    <text evidence="20">Binds 2 divalent metal cations per subunit. Magnesium or manganese.</text>
</comment>
<feature type="binding site" evidence="20">
    <location>
        <position position="27"/>
    </location>
    <ligand>
        <name>Mg(2+)</name>
        <dbReference type="ChEBI" id="CHEBI:18420"/>
        <label>2</label>
    </ligand>
</feature>
<keyword evidence="15 20" id="KW-0464">Manganese</keyword>
<feature type="domain" description="GTP cyclohydrolase II" evidence="21">
    <location>
        <begin position="209"/>
        <end position="373"/>
    </location>
</feature>
<evidence type="ECO:0000256" key="3">
    <source>
        <dbReference type="ARBA" id="ARBA00002284"/>
    </source>
</evidence>
<keyword evidence="8 20" id="KW-0686">Riboflavin biosynthesis</keyword>
<evidence type="ECO:0000259" key="21">
    <source>
        <dbReference type="Pfam" id="PF00925"/>
    </source>
</evidence>
<feature type="binding site" evidence="20">
    <location>
        <begin position="252"/>
        <end position="256"/>
    </location>
    <ligand>
        <name>GTP</name>
        <dbReference type="ChEBI" id="CHEBI:37565"/>
    </ligand>
</feature>
<evidence type="ECO:0000256" key="12">
    <source>
        <dbReference type="ARBA" id="ARBA00022833"/>
    </source>
</evidence>
<dbReference type="NCBIfam" id="TIGR00505">
    <property type="entry name" value="ribA"/>
    <property type="match status" value="1"/>
</dbReference>
<dbReference type="AlphaFoldDB" id="A0A2P8D476"/>